<comment type="caution">
    <text evidence="1">The sequence shown here is derived from an EMBL/GenBank/DDBJ whole genome shotgun (WGS) entry which is preliminary data.</text>
</comment>
<reference evidence="1 2" key="1">
    <citation type="submission" date="2019-07" db="EMBL/GenBank/DDBJ databases">
        <title>Whole genome shotgun sequence of Methylobacterium gnaphalii NBRC 107716.</title>
        <authorList>
            <person name="Hosoyama A."/>
            <person name="Uohara A."/>
            <person name="Ohji S."/>
            <person name="Ichikawa N."/>
        </authorList>
    </citation>
    <scope>NUCLEOTIDE SEQUENCE [LARGE SCALE GENOMIC DNA]</scope>
    <source>
        <strain evidence="1 2">NBRC 107716</strain>
    </source>
</reference>
<organism evidence="1 2">
    <name type="scientific">Methylobacterium gnaphalii</name>
    <dbReference type="NCBI Taxonomy" id="1010610"/>
    <lineage>
        <taxon>Bacteria</taxon>
        <taxon>Pseudomonadati</taxon>
        <taxon>Pseudomonadota</taxon>
        <taxon>Alphaproteobacteria</taxon>
        <taxon>Hyphomicrobiales</taxon>
        <taxon>Methylobacteriaceae</taxon>
        <taxon>Methylobacterium</taxon>
    </lineage>
</organism>
<accession>A0A512JRH6</accession>
<sequence>MARAVSDVADVIRDNGKGFAKAPQVKAFFDSAADGINELADDIDRRTFPELYDEVEAAIRRRPVVALATAALAGFVLLRLVRDAGPRPVPRSHAVVPLVVPPAASTRVRS</sequence>
<evidence type="ECO:0000313" key="2">
    <source>
        <dbReference type="Proteomes" id="UP000321750"/>
    </source>
</evidence>
<dbReference type="AlphaFoldDB" id="A0A512JRH6"/>
<dbReference type="Proteomes" id="UP000321750">
    <property type="component" value="Unassembled WGS sequence"/>
</dbReference>
<gene>
    <name evidence="1" type="ORF">MGN01_43570</name>
</gene>
<dbReference type="EMBL" id="BJZV01000045">
    <property type="protein sequence ID" value="GEP12512.1"/>
    <property type="molecule type" value="Genomic_DNA"/>
</dbReference>
<evidence type="ECO:0000313" key="1">
    <source>
        <dbReference type="EMBL" id="GEP12512.1"/>
    </source>
</evidence>
<protein>
    <recommendedName>
        <fullName evidence="3">DUF883 domain-containing protein</fullName>
    </recommendedName>
</protein>
<name>A0A512JRH6_9HYPH</name>
<evidence type="ECO:0008006" key="3">
    <source>
        <dbReference type="Google" id="ProtNLM"/>
    </source>
</evidence>
<keyword evidence="2" id="KW-1185">Reference proteome</keyword>
<proteinExistence type="predicted"/>